<evidence type="ECO:0000259" key="1">
    <source>
        <dbReference type="Pfam" id="PF06985"/>
    </source>
</evidence>
<evidence type="ECO:0000313" key="3">
    <source>
        <dbReference type="Proteomes" id="UP000799423"/>
    </source>
</evidence>
<gene>
    <name evidence="2" type="ORF">T440DRAFT_471402</name>
</gene>
<feature type="domain" description="Heterokaryon incompatibility" evidence="1">
    <location>
        <begin position="57"/>
        <end position="179"/>
    </location>
</feature>
<dbReference type="AlphaFoldDB" id="A0A6A7AUZ2"/>
<dbReference type="InterPro" id="IPR010730">
    <property type="entry name" value="HET"/>
</dbReference>
<dbReference type="Proteomes" id="UP000799423">
    <property type="component" value="Unassembled WGS sequence"/>
</dbReference>
<sequence>MDSQVTSANIYGACVLHLGTTSTNIRLIKILPKTSADENTLISCNLHVVSLDKRPDYTALSYVWGDATVNETILLDGERFLVRLNLWNFLVQRHIEGTPGLLWIDALCIDQSSISERNHQVAMMSQIYSKAALVITWLGPGPTELIEALRCIKDSEHPSHEVSILSANVYWHRVWILQELFLGQKVDLICGNESLDLDVLYKRLEDLTEEPDDLEFSDKPPLQQQSRMVSIVVFRENRKANSIGDLEDSAWTLQSILMMFADAQCSDVRDRVYAMTALVVDPLLPDYSLTPSELYEKLVSKYDRPVRHPGSIDHREAELLLFLGFIKDQLIPEEVSIT</sequence>
<proteinExistence type="predicted"/>
<dbReference type="EMBL" id="MU006329">
    <property type="protein sequence ID" value="KAF2847086.1"/>
    <property type="molecule type" value="Genomic_DNA"/>
</dbReference>
<organism evidence="2 3">
    <name type="scientific">Plenodomus tracheiphilus IPT5</name>
    <dbReference type="NCBI Taxonomy" id="1408161"/>
    <lineage>
        <taxon>Eukaryota</taxon>
        <taxon>Fungi</taxon>
        <taxon>Dikarya</taxon>
        <taxon>Ascomycota</taxon>
        <taxon>Pezizomycotina</taxon>
        <taxon>Dothideomycetes</taxon>
        <taxon>Pleosporomycetidae</taxon>
        <taxon>Pleosporales</taxon>
        <taxon>Pleosporineae</taxon>
        <taxon>Leptosphaeriaceae</taxon>
        <taxon>Plenodomus</taxon>
    </lineage>
</organism>
<reference evidence="2" key="1">
    <citation type="submission" date="2020-01" db="EMBL/GenBank/DDBJ databases">
        <authorList>
            <consortium name="DOE Joint Genome Institute"/>
            <person name="Haridas S."/>
            <person name="Albert R."/>
            <person name="Binder M."/>
            <person name="Bloem J."/>
            <person name="Labutti K."/>
            <person name="Salamov A."/>
            <person name="Andreopoulos B."/>
            <person name="Baker S.E."/>
            <person name="Barry K."/>
            <person name="Bills G."/>
            <person name="Bluhm B.H."/>
            <person name="Cannon C."/>
            <person name="Castanera R."/>
            <person name="Culley D.E."/>
            <person name="Daum C."/>
            <person name="Ezra D."/>
            <person name="Gonzalez J.B."/>
            <person name="Henrissat B."/>
            <person name="Kuo A."/>
            <person name="Liang C."/>
            <person name="Lipzen A."/>
            <person name="Lutzoni F."/>
            <person name="Magnuson J."/>
            <person name="Mondo S."/>
            <person name="Nolan M."/>
            <person name="Ohm R."/>
            <person name="Pangilinan J."/>
            <person name="Park H.-J."/>
            <person name="Ramirez L."/>
            <person name="Alfaro M."/>
            <person name="Sun H."/>
            <person name="Tritt A."/>
            <person name="Yoshinaga Y."/>
            <person name="Zwiers L.-H."/>
            <person name="Turgeon B.G."/>
            <person name="Goodwin S.B."/>
            <person name="Spatafora J.W."/>
            <person name="Crous P.W."/>
            <person name="Grigoriev I.V."/>
        </authorList>
    </citation>
    <scope>NUCLEOTIDE SEQUENCE</scope>
    <source>
        <strain evidence="2">IPT5</strain>
    </source>
</reference>
<keyword evidence="3" id="KW-1185">Reference proteome</keyword>
<evidence type="ECO:0000313" key="2">
    <source>
        <dbReference type="EMBL" id="KAF2847086.1"/>
    </source>
</evidence>
<dbReference type="OrthoDB" id="194358at2759"/>
<dbReference type="InterPro" id="IPR052895">
    <property type="entry name" value="HetReg/Transcr_Mod"/>
</dbReference>
<dbReference type="PANTHER" id="PTHR24148">
    <property type="entry name" value="ANKYRIN REPEAT DOMAIN-CONTAINING PROTEIN 39 HOMOLOG-RELATED"/>
    <property type="match status" value="1"/>
</dbReference>
<dbReference type="PANTHER" id="PTHR24148:SF73">
    <property type="entry name" value="HET DOMAIN PROTEIN (AFU_ORTHOLOGUE AFUA_8G01020)"/>
    <property type="match status" value="1"/>
</dbReference>
<accession>A0A6A7AUZ2</accession>
<protein>
    <submittedName>
        <fullName evidence="2">HET-domain-containing protein</fullName>
    </submittedName>
</protein>
<dbReference type="Pfam" id="PF06985">
    <property type="entry name" value="HET"/>
    <property type="match status" value="1"/>
</dbReference>
<name>A0A6A7AUZ2_9PLEO</name>